<reference evidence="2 3" key="1">
    <citation type="submission" date="2016-10" db="EMBL/GenBank/DDBJ databases">
        <authorList>
            <person name="de Groot N.N."/>
        </authorList>
    </citation>
    <scope>NUCLEOTIDE SEQUENCE [LARGE SCALE GENOMIC DNA]</scope>
    <source>
        <strain evidence="2 3">47C3B</strain>
    </source>
</reference>
<dbReference type="EMBL" id="FNAI01000002">
    <property type="protein sequence ID" value="SDD80677.1"/>
    <property type="molecule type" value="Genomic_DNA"/>
</dbReference>
<accession>A0A1G6XTG0</accession>
<keyword evidence="1" id="KW-0472">Membrane</keyword>
<gene>
    <name evidence="2" type="ORF">SAMN05216464_102629</name>
</gene>
<evidence type="ECO:0000313" key="3">
    <source>
        <dbReference type="Proteomes" id="UP000199072"/>
    </source>
</evidence>
<name>A0A1G6XTG0_9SPHI</name>
<keyword evidence="3" id="KW-1185">Reference proteome</keyword>
<protein>
    <submittedName>
        <fullName evidence="2">Uncharacterized protein</fullName>
    </submittedName>
</protein>
<organism evidence="2 3">
    <name type="scientific">Mucilaginibacter pineti</name>
    <dbReference type="NCBI Taxonomy" id="1391627"/>
    <lineage>
        <taxon>Bacteria</taxon>
        <taxon>Pseudomonadati</taxon>
        <taxon>Bacteroidota</taxon>
        <taxon>Sphingobacteriia</taxon>
        <taxon>Sphingobacteriales</taxon>
        <taxon>Sphingobacteriaceae</taxon>
        <taxon>Mucilaginibacter</taxon>
    </lineage>
</organism>
<dbReference type="AlphaFoldDB" id="A0A1G6XTG0"/>
<sequence length="77" mass="8319">MIYTVNMKKISLYLFATLSVVLLNIVTVMADPGGSDPLPCDPDDPNCPLDTWVIVLVAAALIAAVIHLQRKQKALQA</sequence>
<keyword evidence="1" id="KW-0812">Transmembrane</keyword>
<feature type="transmembrane region" description="Helical" evidence="1">
    <location>
        <begin position="49"/>
        <end position="68"/>
    </location>
</feature>
<keyword evidence="1" id="KW-1133">Transmembrane helix</keyword>
<evidence type="ECO:0000256" key="1">
    <source>
        <dbReference type="SAM" id="Phobius"/>
    </source>
</evidence>
<proteinExistence type="predicted"/>
<evidence type="ECO:0000313" key="2">
    <source>
        <dbReference type="EMBL" id="SDD80677.1"/>
    </source>
</evidence>
<dbReference type="Proteomes" id="UP000199072">
    <property type="component" value="Unassembled WGS sequence"/>
</dbReference>